<evidence type="ECO:0000313" key="2">
    <source>
        <dbReference type="WBParaSite" id="Pan_g18458.t1"/>
    </source>
</evidence>
<reference evidence="2" key="2">
    <citation type="submission" date="2020-10" db="UniProtKB">
        <authorList>
            <consortium name="WormBaseParasite"/>
        </authorList>
    </citation>
    <scope>IDENTIFICATION</scope>
</reference>
<reference evidence="1" key="1">
    <citation type="journal article" date="2013" name="Genetics">
        <title>The draft genome and transcriptome of Panagrellus redivivus are shaped by the harsh demands of a free-living lifestyle.</title>
        <authorList>
            <person name="Srinivasan J."/>
            <person name="Dillman A.R."/>
            <person name="Macchietto M.G."/>
            <person name="Heikkinen L."/>
            <person name="Lakso M."/>
            <person name="Fracchia K.M."/>
            <person name="Antoshechkin I."/>
            <person name="Mortazavi A."/>
            <person name="Wong G."/>
            <person name="Sternberg P.W."/>
        </authorList>
    </citation>
    <scope>NUCLEOTIDE SEQUENCE [LARGE SCALE GENOMIC DNA]</scope>
    <source>
        <strain evidence="1">MT8872</strain>
    </source>
</reference>
<keyword evidence="1" id="KW-1185">Reference proteome</keyword>
<sequence length="117" mass="12752">MVGKDAFDALSTHPETVFYDVTRLLATDFDPNQPNPSWAFKATRNADGKIVVRGASGIATYPIIVFGLIVRSTLLYIQTYQNSEVAALGIRFLAGSTINDADLKELSKYVGVQLVLV</sequence>
<dbReference type="WBParaSite" id="Pan_g18458.t1">
    <property type="protein sequence ID" value="Pan_g18458.t1"/>
    <property type="gene ID" value="Pan_g18458"/>
</dbReference>
<organism evidence="1 2">
    <name type="scientific">Panagrellus redivivus</name>
    <name type="common">Microworm</name>
    <dbReference type="NCBI Taxonomy" id="6233"/>
    <lineage>
        <taxon>Eukaryota</taxon>
        <taxon>Metazoa</taxon>
        <taxon>Ecdysozoa</taxon>
        <taxon>Nematoda</taxon>
        <taxon>Chromadorea</taxon>
        <taxon>Rhabditida</taxon>
        <taxon>Tylenchina</taxon>
        <taxon>Panagrolaimomorpha</taxon>
        <taxon>Panagrolaimoidea</taxon>
        <taxon>Panagrolaimidae</taxon>
        <taxon>Panagrellus</taxon>
    </lineage>
</organism>
<dbReference type="AlphaFoldDB" id="A0A7E4VBE7"/>
<evidence type="ECO:0000313" key="1">
    <source>
        <dbReference type="Proteomes" id="UP000492821"/>
    </source>
</evidence>
<name>A0A7E4VBE7_PANRE</name>
<proteinExistence type="predicted"/>
<protein>
    <submittedName>
        <fullName evidence="2">Glyceraldehyde-3-phosphate dehydrogenase</fullName>
    </submittedName>
</protein>
<accession>A0A7E4VBE7</accession>
<dbReference type="Proteomes" id="UP000492821">
    <property type="component" value="Unassembled WGS sequence"/>
</dbReference>